<name>A0A8S9IFY0_BRACR</name>
<feature type="compositionally biased region" description="Low complexity" evidence="1">
    <location>
        <begin position="110"/>
        <end position="122"/>
    </location>
</feature>
<sequence>MHALIWSRKSLLLISQKRPKPDLALGMRHTDNGILQDQVSCLQVTRDNGKTWVRVPFVPGALVINLGDIGHEVYPESALPLRIYAAGKLPPKQQDKPSTNADIASDDVSLSKPSPTLPLSEPDTSFKASVTTAGESVISIATSKSQAAFISTPEVIEFISPSAAVSHADHFVNQSAIAKYNLKVWFSYQKLV</sequence>
<dbReference type="Pfam" id="PF03171">
    <property type="entry name" value="2OG-FeII_Oxy"/>
    <property type="match status" value="1"/>
</dbReference>
<proteinExistence type="predicted"/>
<dbReference type="InterPro" id="IPR044861">
    <property type="entry name" value="IPNS-like_FE2OG_OXY"/>
</dbReference>
<dbReference type="InterPro" id="IPR027443">
    <property type="entry name" value="IPNS-like_sf"/>
</dbReference>
<evidence type="ECO:0000313" key="4">
    <source>
        <dbReference type="Proteomes" id="UP000712281"/>
    </source>
</evidence>
<feature type="domain" description="Isopenicillin N synthase-like Fe(2+) 2OG dioxygenase" evidence="2">
    <location>
        <begin position="18"/>
        <end position="69"/>
    </location>
</feature>
<dbReference type="Proteomes" id="UP000712281">
    <property type="component" value="Unassembled WGS sequence"/>
</dbReference>
<evidence type="ECO:0000313" key="3">
    <source>
        <dbReference type="EMBL" id="KAF2568781.1"/>
    </source>
</evidence>
<comment type="caution">
    <text evidence="3">The sequence shown here is derived from an EMBL/GenBank/DDBJ whole genome shotgun (WGS) entry which is preliminary data.</text>
</comment>
<gene>
    <name evidence="3" type="ORF">F2Q68_00026411</name>
</gene>
<feature type="region of interest" description="Disordered" evidence="1">
    <location>
        <begin position="90"/>
        <end position="124"/>
    </location>
</feature>
<dbReference type="Gene3D" id="2.60.120.330">
    <property type="entry name" value="B-lactam Antibiotic, Isopenicillin N Synthase, Chain"/>
    <property type="match status" value="1"/>
</dbReference>
<dbReference type="SUPFAM" id="SSF51197">
    <property type="entry name" value="Clavaminate synthase-like"/>
    <property type="match status" value="1"/>
</dbReference>
<protein>
    <recommendedName>
        <fullName evidence="2">Isopenicillin N synthase-like Fe(2+) 2OG dioxygenase domain-containing protein</fullName>
    </recommendedName>
</protein>
<evidence type="ECO:0000259" key="2">
    <source>
        <dbReference type="Pfam" id="PF03171"/>
    </source>
</evidence>
<dbReference type="EMBL" id="QGKW02001911">
    <property type="protein sequence ID" value="KAF2568781.1"/>
    <property type="molecule type" value="Genomic_DNA"/>
</dbReference>
<dbReference type="AlphaFoldDB" id="A0A8S9IFY0"/>
<reference evidence="3" key="1">
    <citation type="submission" date="2019-12" db="EMBL/GenBank/DDBJ databases">
        <title>Genome sequencing and annotation of Brassica cretica.</title>
        <authorList>
            <person name="Studholme D.J."/>
            <person name="Sarris P.F."/>
        </authorList>
    </citation>
    <scope>NUCLEOTIDE SEQUENCE</scope>
    <source>
        <strain evidence="3">PFS-001/15</strain>
        <tissue evidence="3">Leaf</tissue>
    </source>
</reference>
<evidence type="ECO:0000256" key="1">
    <source>
        <dbReference type="SAM" id="MobiDB-lite"/>
    </source>
</evidence>
<organism evidence="3 4">
    <name type="scientific">Brassica cretica</name>
    <name type="common">Mustard</name>
    <dbReference type="NCBI Taxonomy" id="69181"/>
    <lineage>
        <taxon>Eukaryota</taxon>
        <taxon>Viridiplantae</taxon>
        <taxon>Streptophyta</taxon>
        <taxon>Embryophyta</taxon>
        <taxon>Tracheophyta</taxon>
        <taxon>Spermatophyta</taxon>
        <taxon>Magnoliopsida</taxon>
        <taxon>eudicotyledons</taxon>
        <taxon>Gunneridae</taxon>
        <taxon>Pentapetalae</taxon>
        <taxon>rosids</taxon>
        <taxon>malvids</taxon>
        <taxon>Brassicales</taxon>
        <taxon>Brassicaceae</taxon>
        <taxon>Brassiceae</taxon>
        <taxon>Brassica</taxon>
    </lineage>
</organism>
<accession>A0A8S9IFY0</accession>